<feature type="region of interest" description="Disordered" evidence="1">
    <location>
        <begin position="175"/>
        <end position="206"/>
    </location>
</feature>
<keyword evidence="2" id="KW-0812">Transmembrane</keyword>
<evidence type="ECO:0000313" key="4">
    <source>
        <dbReference type="Proteomes" id="UP001437256"/>
    </source>
</evidence>
<reference evidence="3 4" key="1">
    <citation type="submission" date="2024-05" db="EMBL/GenBank/DDBJ databases">
        <title>A draft genome resource for the thread blight pathogen Marasmius tenuissimus strain MS-2.</title>
        <authorList>
            <person name="Yulfo-Soto G.E."/>
            <person name="Baruah I.K."/>
            <person name="Amoako-Attah I."/>
            <person name="Bukari Y."/>
            <person name="Meinhardt L.W."/>
            <person name="Bailey B.A."/>
            <person name="Cohen S.P."/>
        </authorList>
    </citation>
    <scope>NUCLEOTIDE SEQUENCE [LARGE SCALE GENOMIC DNA]</scope>
    <source>
        <strain evidence="3 4">MS-2</strain>
    </source>
</reference>
<evidence type="ECO:0000313" key="3">
    <source>
        <dbReference type="EMBL" id="KAL0062849.1"/>
    </source>
</evidence>
<comment type="caution">
    <text evidence="3">The sequence shown here is derived from an EMBL/GenBank/DDBJ whole genome shotgun (WGS) entry which is preliminary data.</text>
</comment>
<name>A0ABR2ZPB1_9AGAR</name>
<keyword evidence="2" id="KW-0472">Membrane</keyword>
<organism evidence="3 4">
    <name type="scientific">Marasmius tenuissimus</name>
    <dbReference type="NCBI Taxonomy" id="585030"/>
    <lineage>
        <taxon>Eukaryota</taxon>
        <taxon>Fungi</taxon>
        <taxon>Dikarya</taxon>
        <taxon>Basidiomycota</taxon>
        <taxon>Agaricomycotina</taxon>
        <taxon>Agaricomycetes</taxon>
        <taxon>Agaricomycetidae</taxon>
        <taxon>Agaricales</taxon>
        <taxon>Marasmiineae</taxon>
        <taxon>Marasmiaceae</taxon>
        <taxon>Marasmius</taxon>
    </lineage>
</organism>
<feature type="transmembrane region" description="Helical" evidence="2">
    <location>
        <begin position="102"/>
        <end position="124"/>
    </location>
</feature>
<accession>A0ABR2ZPB1</accession>
<proteinExistence type="predicted"/>
<evidence type="ECO:0000256" key="2">
    <source>
        <dbReference type="SAM" id="Phobius"/>
    </source>
</evidence>
<evidence type="ECO:0000256" key="1">
    <source>
        <dbReference type="SAM" id="MobiDB-lite"/>
    </source>
</evidence>
<protein>
    <submittedName>
        <fullName evidence="3">Uncharacterized protein</fullName>
    </submittedName>
</protein>
<dbReference type="Proteomes" id="UP001437256">
    <property type="component" value="Unassembled WGS sequence"/>
</dbReference>
<keyword evidence="2" id="KW-1133">Transmembrane helix</keyword>
<dbReference type="EMBL" id="JBBXMP010000095">
    <property type="protein sequence ID" value="KAL0062849.1"/>
    <property type="molecule type" value="Genomic_DNA"/>
</dbReference>
<sequence length="250" mass="27860">MAPRLIDRDALELFIPSTITVGVEATARWTYSGLRKNDPFKWLMLFKDGAPALTLADEDTFDRILGHVPVQVTEAGPPYTGPNFTPASVPETNAAQNSEKVAILPAVLGTSLFVVFLGFLGMGWRYLRRRRRPSITQSPGDTDIAPYPLPGEVEVDEKRPRIRLKQEMVIDSTSEVSRAAHISNEAGTTDNDNRDSTTRVTTPLENVDQDVTVPNLPGSTHIQRQGIFHHTDSGWRLAVERRSEPYEARR</sequence>
<feature type="non-terminal residue" evidence="3">
    <location>
        <position position="250"/>
    </location>
</feature>
<gene>
    <name evidence="3" type="ORF">AAF712_010305</name>
</gene>
<keyword evidence="4" id="KW-1185">Reference proteome</keyword>